<dbReference type="OrthoDB" id="415822at2759"/>
<proteinExistence type="predicted"/>
<sequence length="271" mass="29691">MSTIDTLPVLLVSTVNETVATTLILELIDNDVTEEYRKEIESPDRVWRLDNKYYSADVRVHILTDGEVLAINPNSVEAHIIYITEDEVSEECTERAARRAGACCDAWEQCHVRVLLADCIDHEPLEAWAVAQHADFVPRLEEAQGQADEPFADAYGLERARATLHAHAWSNLQRKEARFSASLPPLNGTDGENESGASSESELAWEGCASDEEVRAVERAEAFAAALGALSAASPPAHPAHPALPRPERLQRAEDLVTAFCRALGLDPDTA</sequence>
<reference evidence="2 3" key="1">
    <citation type="submission" date="2020-04" db="EMBL/GenBank/DDBJ databases">
        <authorList>
            <person name="Wallbank WR R."/>
            <person name="Pardo Diaz C."/>
            <person name="Kozak K."/>
            <person name="Martin S."/>
            <person name="Jiggins C."/>
            <person name="Moest M."/>
            <person name="Warren A I."/>
            <person name="Byers J.R.P. K."/>
            <person name="Montejo-Kovacevich G."/>
            <person name="Yen C E."/>
        </authorList>
    </citation>
    <scope>NUCLEOTIDE SEQUENCE [LARGE SCALE GENOMIC DNA]</scope>
</reference>
<gene>
    <name evidence="2" type="ORF">APLA_LOCUS3021</name>
</gene>
<dbReference type="Proteomes" id="UP000494256">
    <property type="component" value="Unassembled WGS sequence"/>
</dbReference>
<feature type="region of interest" description="Disordered" evidence="1">
    <location>
        <begin position="181"/>
        <end position="205"/>
    </location>
</feature>
<accession>A0A8S0Z6D6</accession>
<dbReference type="EMBL" id="CADEBD010000277">
    <property type="protein sequence ID" value="CAB3227426.1"/>
    <property type="molecule type" value="Genomic_DNA"/>
</dbReference>
<evidence type="ECO:0000313" key="2">
    <source>
        <dbReference type="EMBL" id="CAB3227426.1"/>
    </source>
</evidence>
<dbReference type="AlphaFoldDB" id="A0A8S0Z6D6"/>
<organism evidence="2 3">
    <name type="scientific">Arctia plantaginis</name>
    <name type="common">Wood tiger moth</name>
    <name type="synonym">Phalaena plantaginis</name>
    <dbReference type="NCBI Taxonomy" id="874455"/>
    <lineage>
        <taxon>Eukaryota</taxon>
        <taxon>Metazoa</taxon>
        <taxon>Ecdysozoa</taxon>
        <taxon>Arthropoda</taxon>
        <taxon>Hexapoda</taxon>
        <taxon>Insecta</taxon>
        <taxon>Pterygota</taxon>
        <taxon>Neoptera</taxon>
        <taxon>Endopterygota</taxon>
        <taxon>Lepidoptera</taxon>
        <taxon>Glossata</taxon>
        <taxon>Ditrysia</taxon>
        <taxon>Noctuoidea</taxon>
        <taxon>Erebidae</taxon>
        <taxon>Arctiinae</taxon>
        <taxon>Arctia</taxon>
    </lineage>
</organism>
<evidence type="ECO:0000256" key="1">
    <source>
        <dbReference type="SAM" id="MobiDB-lite"/>
    </source>
</evidence>
<evidence type="ECO:0000313" key="3">
    <source>
        <dbReference type="Proteomes" id="UP000494256"/>
    </source>
</evidence>
<protein>
    <submittedName>
        <fullName evidence="2">Uncharacterized protein</fullName>
    </submittedName>
</protein>
<name>A0A8S0Z6D6_ARCPL</name>
<comment type="caution">
    <text evidence="2">The sequence shown here is derived from an EMBL/GenBank/DDBJ whole genome shotgun (WGS) entry which is preliminary data.</text>
</comment>